<feature type="region of interest" description="Disordered" evidence="1">
    <location>
        <begin position="1152"/>
        <end position="1171"/>
    </location>
</feature>
<dbReference type="OrthoDB" id="3194844at2"/>
<feature type="compositionally biased region" description="Low complexity" evidence="1">
    <location>
        <begin position="1080"/>
        <end position="1089"/>
    </location>
</feature>
<sequence>MGLIQWERFGVRFTADGILDVKATATRTLARAPGGAWQPRDWRGRWIWMGERVQLRGRNRYGTVVGADERRGVTIDWDDGHTSTIAPHLLRVDTPVRPRTPRGRRAPHGDALFELSPPPATTSPAAVRSPAARARISAGAWAPAPDGTAPDRAAIRYLASGNTRAWLTETNGRPVAYLDQDGNVRRYADIAQWEADVNRLGLAETDPPRGPADGVPDPDARPVSDAITHVTSPDGVVHAWMVRTTGGVVGYVRGRDGQTRRFAGAGRWRLAAQSEGVSVTARRSTPRRRPAASPAFKQTPIPDLFGPAPVDAADKPDVAPTPDLLPEPEPAAPSINVADLVPGLPGYDEDEAIGQLRKLIDGASFGGLTLRFVRANVTDGRDGSGKISWRADMYDARGRRVGSTDRVWHRETDGTLWAHNDFMSLRRDARGNGFAAPYSLWLERHYWKAGFTHVSVDAGLDDGGYVWASAGFDFADEWDAARRLEKLQELVAAGDGTRDELTAAQVLLARASQHAFGEPGFPSAREISQVGRTPGQNWREQSWIGSRAMRGSAWNGIKRNPVLATSHSTAAKDSGEPERATTPAPSTPAPSAPARRSDRPLAVANGNATASTPAAASTPARTAATLRRGDRLRSARGPQEITDVEHIDLPFTQEVVVTTADGQGHLYHPDADVTADVAPKPPPAADDLATLIPETATFDAAHIRERLRTLVEGHRFGPYTVEVVGAKPTFNADDGTGTLWWRADILDSDGRTVGHAIRSWRRHPDGTVTEHNDALHLDRDARGSGFASAWGAHLERAYWASGFDHSTVHAAMDDGGYVWASAGYNFDNATDAEGILGKLRLLVASDTPPLDAATRAAANKILERATLHTFGQPGYPSAREISQLGRRPGQRLREHVWLGSAVMRGSAWHGIKHNPDRPHRITPVDRSPYRARDLQPGQQLTVSGNVNTIAAVAPSTTRPGMIDVTFTNDRTVQFYPEFDLGSMLTRRTTSAAATPTPAPTRRPRRQGPPITTLRPGQRIRNGRYGPIADIAEVRPNGRGATVVFTDGSTRVLRGPNIPISFVVPDDTPAAAPPPTPPRRPAAAAAADPGIPDPDARPEQATLYYSSPDGPGEAWMSNDGRIATFHVRGRDGIVRRYTNTIAWAAARDAAGATETMPAPTPAAHSTSHLPDPPPGWLASDVIPSHGNYDPDVIKQQMDALVADRSFNGFTVKVTDVHADYWRSSGSLTFSADIFDANGQRVGRTQRRWKRESDGTMWAYNALLALDEHARGGGFAPAWGAYLEQLYWESGFDHIEVTASLEDGGYVWASAGFDFKSPFDARDMLNRLRRLLEENNPPIPAAARSAAEALQARAERHRFGEPGYPSARELSQLGRQPGQNIREHSWLGMLLMRGRTWGGIKRRPERADV</sequence>
<evidence type="ECO:0000313" key="3">
    <source>
        <dbReference type="Proteomes" id="UP000309128"/>
    </source>
</evidence>
<protein>
    <submittedName>
        <fullName evidence="2">Uncharacterized protein</fullName>
    </submittedName>
</protein>
<gene>
    <name evidence="2" type="ORF">ETD86_12825</name>
</gene>
<organism evidence="2 3">
    <name type="scientific">Nonomuraea turkmeniaca</name>
    <dbReference type="NCBI Taxonomy" id="103838"/>
    <lineage>
        <taxon>Bacteria</taxon>
        <taxon>Bacillati</taxon>
        <taxon>Actinomycetota</taxon>
        <taxon>Actinomycetes</taxon>
        <taxon>Streptosporangiales</taxon>
        <taxon>Streptosporangiaceae</taxon>
        <taxon>Nonomuraea</taxon>
    </lineage>
</organism>
<feature type="compositionally biased region" description="Low complexity" evidence="1">
    <location>
        <begin position="1152"/>
        <end position="1162"/>
    </location>
</feature>
<feature type="compositionally biased region" description="Low complexity" evidence="1">
    <location>
        <begin position="608"/>
        <end position="625"/>
    </location>
</feature>
<evidence type="ECO:0000256" key="1">
    <source>
        <dbReference type="SAM" id="MobiDB-lite"/>
    </source>
</evidence>
<evidence type="ECO:0000313" key="2">
    <source>
        <dbReference type="EMBL" id="TMR22050.1"/>
    </source>
</evidence>
<feature type="compositionally biased region" description="Pro residues" evidence="1">
    <location>
        <begin position="1070"/>
        <end position="1079"/>
    </location>
</feature>
<feature type="region of interest" description="Disordered" evidence="1">
    <location>
        <begin position="985"/>
        <end position="1022"/>
    </location>
</feature>
<feature type="region of interest" description="Disordered" evidence="1">
    <location>
        <begin position="1063"/>
        <end position="1108"/>
    </location>
</feature>
<dbReference type="Proteomes" id="UP000309128">
    <property type="component" value="Unassembled WGS sequence"/>
</dbReference>
<feature type="region of interest" description="Disordered" evidence="1">
    <location>
        <begin position="94"/>
        <end position="125"/>
    </location>
</feature>
<accession>A0A5S4G7X2</accession>
<feature type="compositionally biased region" description="Low complexity" evidence="1">
    <location>
        <begin position="985"/>
        <end position="995"/>
    </location>
</feature>
<proteinExistence type="predicted"/>
<name>A0A5S4G7X2_9ACTN</name>
<comment type="caution">
    <text evidence="2">The sequence shown here is derived from an EMBL/GenBank/DDBJ whole genome shotgun (WGS) entry which is preliminary data.</text>
</comment>
<feature type="region of interest" description="Disordered" evidence="1">
    <location>
        <begin position="277"/>
        <end position="334"/>
    </location>
</feature>
<feature type="region of interest" description="Disordered" evidence="1">
    <location>
        <begin position="566"/>
        <end position="641"/>
    </location>
</feature>
<dbReference type="EMBL" id="VCKY01000034">
    <property type="protein sequence ID" value="TMR22050.1"/>
    <property type="molecule type" value="Genomic_DNA"/>
</dbReference>
<dbReference type="RefSeq" id="WP_138666358.1">
    <property type="nucleotide sequence ID" value="NZ_VCKY01000034.1"/>
</dbReference>
<reference evidence="2 3" key="1">
    <citation type="submission" date="2019-05" db="EMBL/GenBank/DDBJ databases">
        <title>Draft genome sequence of Nonomuraea turkmeniaca DSM 43926.</title>
        <authorList>
            <person name="Saricaoglu S."/>
            <person name="Isik K."/>
        </authorList>
    </citation>
    <scope>NUCLEOTIDE SEQUENCE [LARGE SCALE GENOMIC DNA]</scope>
    <source>
        <strain evidence="2 3">DSM 43926</strain>
    </source>
</reference>
<keyword evidence="3" id="KW-1185">Reference proteome</keyword>